<accession>A0A1J6IR96</accession>
<evidence type="ECO:0000256" key="5">
    <source>
        <dbReference type="ARBA" id="ARBA00023242"/>
    </source>
</evidence>
<protein>
    <recommendedName>
        <fullName evidence="6">Transcription repressor</fullName>
    </recommendedName>
    <alternativeName>
        <fullName evidence="6">Ovate family protein</fullName>
    </alternativeName>
</protein>
<sequence length="413" mass="46898">MEKRLKLRICKAVSSFHSSCRSKDPSILPQDPVPSFFRSSSLNPNTQLITTVDNFPITPPPPSIPHHHQHPHRSSFKRHVSTALVTAGCRCTSRNGEAYTSDDSHTRSSLSQEFKWHTVKIDDDTEQSHRKISYSSSSDDSENEVLALPPLSHSTTEKNKRRTKKKKNKTRFSMSTSSADESGNFSSEIWDEEEEESETLVSSSRSLEFSSNDSSSDLNKQLETIYETTKTRRQKRTIGSTKRRVKHTKRSVLMGMNIGRRLSVSTTSSDNELPPRLSVFKKLIPCSVDGKVKESFAIVKKSEDPYEDFKRSMMEMIFEKQMFEKNDLEQLLQSFLSLNAKHYHGMIVEAFSDIWKTLFSPNHNHTSSICNFSSSDFSCVINQKSLGFTNYIIRAPSGLGSRFTGISYGEISY</sequence>
<evidence type="ECO:0000256" key="2">
    <source>
        <dbReference type="ARBA" id="ARBA00022491"/>
    </source>
</evidence>
<dbReference type="GeneID" id="109234492"/>
<dbReference type="KEGG" id="nau:109234492"/>
<evidence type="ECO:0000256" key="3">
    <source>
        <dbReference type="ARBA" id="ARBA00023015"/>
    </source>
</evidence>
<comment type="subcellular location">
    <subcellularLocation>
        <location evidence="1 6">Nucleus</location>
    </subcellularLocation>
</comment>
<name>A0A1J6IR96_NICAT</name>
<keyword evidence="5 6" id="KW-0539">Nucleus</keyword>
<dbReference type="PANTHER" id="PTHR33057">
    <property type="entry name" value="TRANSCRIPTION REPRESSOR OFP7-RELATED"/>
    <property type="match status" value="1"/>
</dbReference>
<dbReference type="GO" id="GO:0005634">
    <property type="term" value="C:nucleus"/>
    <property type="evidence" value="ECO:0007669"/>
    <property type="project" value="UniProtKB-SubCell"/>
</dbReference>
<dbReference type="EMBL" id="MJEQ01037183">
    <property type="protein sequence ID" value="OIT07709.1"/>
    <property type="molecule type" value="Genomic_DNA"/>
</dbReference>
<dbReference type="OMA" id="YHEDIDI"/>
<gene>
    <name evidence="9" type="primary">OFP7_1</name>
    <name evidence="9" type="ORF">A4A49_23741</name>
</gene>
<dbReference type="PANTHER" id="PTHR33057:SF224">
    <property type="entry name" value="TRANSCRIPTION REPRESSOR"/>
    <property type="match status" value="1"/>
</dbReference>
<feature type="compositionally biased region" description="Basic residues" evidence="7">
    <location>
        <begin position="159"/>
        <end position="170"/>
    </location>
</feature>
<keyword evidence="2 6" id="KW-0678">Repressor</keyword>
<comment type="function">
    <text evidence="6">Transcriptional repressor that regulates multiple aspects of plant growth and development.</text>
</comment>
<feature type="compositionally biased region" description="Acidic residues" evidence="7">
    <location>
        <begin position="189"/>
        <end position="198"/>
    </location>
</feature>
<dbReference type="InterPro" id="IPR006458">
    <property type="entry name" value="Ovate_C"/>
</dbReference>
<dbReference type="Proteomes" id="UP000187609">
    <property type="component" value="Unassembled WGS sequence"/>
</dbReference>
<dbReference type="NCBIfam" id="TIGR01568">
    <property type="entry name" value="A_thal_3678"/>
    <property type="match status" value="1"/>
</dbReference>
<dbReference type="Pfam" id="PF04844">
    <property type="entry name" value="Ovate"/>
    <property type="match status" value="1"/>
</dbReference>
<evidence type="ECO:0000256" key="1">
    <source>
        <dbReference type="ARBA" id="ARBA00004123"/>
    </source>
</evidence>
<evidence type="ECO:0000259" key="8">
    <source>
        <dbReference type="PROSITE" id="PS51754"/>
    </source>
</evidence>
<organism evidence="9 10">
    <name type="scientific">Nicotiana attenuata</name>
    <name type="common">Coyote tobacco</name>
    <dbReference type="NCBI Taxonomy" id="49451"/>
    <lineage>
        <taxon>Eukaryota</taxon>
        <taxon>Viridiplantae</taxon>
        <taxon>Streptophyta</taxon>
        <taxon>Embryophyta</taxon>
        <taxon>Tracheophyta</taxon>
        <taxon>Spermatophyta</taxon>
        <taxon>Magnoliopsida</taxon>
        <taxon>eudicotyledons</taxon>
        <taxon>Gunneridae</taxon>
        <taxon>Pentapetalae</taxon>
        <taxon>asterids</taxon>
        <taxon>lamiids</taxon>
        <taxon>Solanales</taxon>
        <taxon>Solanaceae</taxon>
        <taxon>Nicotianoideae</taxon>
        <taxon>Nicotianeae</taxon>
        <taxon>Nicotiana</taxon>
    </lineage>
</organism>
<feature type="domain" description="OVATE" evidence="8">
    <location>
        <begin position="298"/>
        <end position="357"/>
    </location>
</feature>
<reference evidence="9" key="1">
    <citation type="submission" date="2016-11" db="EMBL/GenBank/DDBJ databases">
        <title>The genome of Nicotiana attenuata.</title>
        <authorList>
            <person name="Xu S."/>
            <person name="Brockmoeller T."/>
            <person name="Gaquerel E."/>
            <person name="Navarro A."/>
            <person name="Kuhl H."/>
            <person name="Gase K."/>
            <person name="Ling Z."/>
            <person name="Zhou W."/>
            <person name="Kreitzer C."/>
            <person name="Stanke M."/>
            <person name="Tang H."/>
            <person name="Lyons E."/>
            <person name="Pandey P."/>
            <person name="Pandey S.P."/>
            <person name="Timmermann B."/>
            <person name="Baldwin I.T."/>
        </authorList>
    </citation>
    <scope>NUCLEOTIDE SEQUENCE [LARGE SCALE GENOMIC DNA]</scope>
    <source>
        <strain evidence="9">UT</strain>
    </source>
</reference>
<dbReference type="PROSITE" id="PS51754">
    <property type="entry name" value="OVATE"/>
    <property type="match status" value="1"/>
</dbReference>
<dbReference type="STRING" id="49451.A0A1J6IR96"/>
<proteinExistence type="predicted"/>
<feature type="region of interest" description="Disordered" evidence="7">
    <location>
        <begin position="125"/>
        <end position="214"/>
    </location>
</feature>
<dbReference type="GO" id="GO:0045892">
    <property type="term" value="P:negative regulation of DNA-templated transcription"/>
    <property type="evidence" value="ECO:0007669"/>
    <property type="project" value="UniProtKB-UniRule"/>
</dbReference>
<comment type="caution">
    <text evidence="9">The sequence shown here is derived from an EMBL/GenBank/DDBJ whole genome shotgun (WGS) entry which is preliminary data.</text>
</comment>
<dbReference type="AlphaFoldDB" id="A0A1J6IR96"/>
<dbReference type="Gramene" id="OIT07709">
    <property type="protein sequence ID" value="OIT07709"/>
    <property type="gene ID" value="A4A49_23741"/>
</dbReference>
<keyword evidence="10" id="KW-1185">Reference proteome</keyword>
<evidence type="ECO:0000313" key="10">
    <source>
        <dbReference type="Proteomes" id="UP000187609"/>
    </source>
</evidence>
<dbReference type="OrthoDB" id="1928390at2759"/>
<keyword evidence="3 6" id="KW-0805">Transcription regulation</keyword>
<feature type="compositionally biased region" description="Polar residues" evidence="7">
    <location>
        <begin position="172"/>
        <end position="185"/>
    </location>
</feature>
<keyword evidence="4 6" id="KW-0804">Transcription</keyword>
<evidence type="ECO:0000256" key="6">
    <source>
        <dbReference type="RuleBase" id="RU367028"/>
    </source>
</evidence>
<dbReference type="InterPro" id="IPR038933">
    <property type="entry name" value="Ovate"/>
</dbReference>
<evidence type="ECO:0000256" key="4">
    <source>
        <dbReference type="ARBA" id="ARBA00023163"/>
    </source>
</evidence>
<feature type="compositionally biased region" description="Low complexity" evidence="7">
    <location>
        <begin position="199"/>
        <end position="214"/>
    </location>
</feature>
<evidence type="ECO:0000256" key="7">
    <source>
        <dbReference type="SAM" id="MobiDB-lite"/>
    </source>
</evidence>
<evidence type="ECO:0000313" key="9">
    <source>
        <dbReference type="EMBL" id="OIT07709.1"/>
    </source>
</evidence>